<dbReference type="AlphaFoldDB" id="A0A7J9M414"/>
<dbReference type="EMBL" id="JABFAF010000009">
    <property type="protein sequence ID" value="MBA0865711.1"/>
    <property type="molecule type" value="Genomic_DNA"/>
</dbReference>
<keyword evidence="1" id="KW-0732">Signal</keyword>
<feature type="chain" id="PRO_5029697927" evidence="1">
    <location>
        <begin position="16"/>
        <end position="226"/>
    </location>
</feature>
<feature type="signal peptide" evidence="1">
    <location>
        <begin position="1"/>
        <end position="15"/>
    </location>
</feature>
<comment type="caution">
    <text evidence="2">The sequence shown here is derived from an EMBL/GenBank/DDBJ whole genome shotgun (WGS) entry which is preliminary data.</text>
</comment>
<accession>A0A7J9M414</accession>
<gene>
    <name evidence="2" type="ORF">Goshw_014707</name>
</gene>
<evidence type="ECO:0000256" key="1">
    <source>
        <dbReference type="SAM" id="SignalP"/>
    </source>
</evidence>
<reference evidence="2 3" key="1">
    <citation type="journal article" date="2019" name="Genome Biol. Evol.">
        <title>Insights into the evolution of the New World diploid cottons (Gossypium, subgenus Houzingenia) based on genome sequencing.</title>
        <authorList>
            <person name="Grover C.E."/>
            <person name="Arick M.A. 2nd"/>
            <person name="Thrash A."/>
            <person name="Conover J.L."/>
            <person name="Sanders W.S."/>
            <person name="Peterson D.G."/>
            <person name="Frelichowski J.E."/>
            <person name="Scheffler J.A."/>
            <person name="Scheffler B.E."/>
            <person name="Wendel J.F."/>
        </authorList>
    </citation>
    <scope>NUCLEOTIDE SEQUENCE [LARGE SCALE GENOMIC DNA]</scope>
    <source>
        <strain evidence="2">1</strain>
        <tissue evidence="2">Leaf</tissue>
    </source>
</reference>
<keyword evidence="3" id="KW-1185">Reference proteome</keyword>
<dbReference type="Proteomes" id="UP000593576">
    <property type="component" value="Unassembled WGS sequence"/>
</dbReference>
<evidence type="ECO:0000313" key="3">
    <source>
        <dbReference type="Proteomes" id="UP000593576"/>
    </source>
</evidence>
<protein>
    <submittedName>
        <fullName evidence="2">Uncharacterized protein</fullName>
    </submittedName>
</protein>
<proteinExistence type="predicted"/>
<dbReference type="OrthoDB" id="10323766at2759"/>
<sequence length="226" mass="24793">IQALFLLCFFLLGSCRHLAIGPVPIASLVIGTMISESVSAGVSGIFGSLKRQKPLHLSITVILIDSGFDIQLKGLRGILHTSKLQFIPVMTSVFDHRDEIMRKPNLVWESAAVPLTASILSSSALNQKAHGISFGLNPPSLNMLYFNAHYLAFAIKTEVLSLTVGVSVVKILLHVTRPNTGNWEYIPSTQMQSLCVNVMEKLHNSKILWNEFSLSNSGRHLSIMEA</sequence>
<organism evidence="2 3">
    <name type="scientific">Gossypium schwendimanii</name>
    <name type="common">Cotton</name>
    <dbReference type="NCBI Taxonomy" id="34291"/>
    <lineage>
        <taxon>Eukaryota</taxon>
        <taxon>Viridiplantae</taxon>
        <taxon>Streptophyta</taxon>
        <taxon>Embryophyta</taxon>
        <taxon>Tracheophyta</taxon>
        <taxon>Spermatophyta</taxon>
        <taxon>Magnoliopsida</taxon>
        <taxon>eudicotyledons</taxon>
        <taxon>Gunneridae</taxon>
        <taxon>Pentapetalae</taxon>
        <taxon>rosids</taxon>
        <taxon>malvids</taxon>
        <taxon>Malvales</taxon>
        <taxon>Malvaceae</taxon>
        <taxon>Malvoideae</taxon>
        <taxon>Gossypium</taxon>
    </lineage>
</organism>
<evidence type="ECO:0000313" key="2">
    <source>
        <dbReference type="EMBL" id="MBA0865711.1"/>
    </source>
</evidence>
<name>A0A7J9M414_GOSSC</name>
<feature type="non-terminal residue" evidence="2">
    <location>
        <position position="1"/>
    </location>
</feature>